<dbReference type="AlphaFoldDB" id="F9ZZ80"/>
<proteinExistence type="predicted"/>
<dbReference type="Proteomes" id="UP000008888">
    <property type="component" value="Chromosome"/>
</dbReference>
<reference evidence="2" key="3">
    <citation type="submission" date="2011-05" db="EMBL/GenBank/DDBJ databases">
        <title>Complete sequence of Methylomonas methanica MC09.</title>
        <authorList>
            <consortium name="US DOE Joint Genome Institute"/>
            <person name="Lucas S."/>
            <person name="Han J."/>
            <person name="Lapidus A."/>
            <person name="Cheng J.-F."/>
            <person name="Goodwin L."/>
            <person name="Pitluck S."/>
            <person name="Peters L."/>
            <person name="Mikhailova N."/>
            <person name="Teshima H."/>
            <person name="Han C."/>
            <person name="Tapia R."/>
            <person name="Land M."/>
            <person name="Hauser L."/>
            <person name="Kyrpides N."/>
            <person name="Ivanova N."/>
            <person name="Pagani I."/>
            <person name="Stein L."/>
            <person name="Woyke T."/>
        </authorList>
    </citation>
    <scope>NUCLEOTIDE SEQUENCE [LARGE SCALE GENOMIC DNA]</scope>
    <source>
        <strain evidence="2">MC09</strain>
    </source>
</reference>
<dbReference type="STRING" id="857087.Metme_2721"/>
<dbReference type="KEGG" id="mmt:Metme_2721"/>
<evidence type="ECO:0000313" key="2">
    <source>
        <dbReference type="Proteomes" id="UP000008888"/>
    </source>
</evidence>
<name>F9ZZ80_METMM</name>
<reference key="2">
    <citation type="submission" date="2011-05" db="EMBL/GenBank/DDBJ databases">
        <title>Complete genome sequence of the aerobic marine methanotroph Methylomonas methanica MC09.</title>
        <authorList>
            <person name="Boden R."/>
            <person name="Cunliffe M."/>
            <person name="Scanlan J."/>
            <person name="Moussard H."/>
            <person name="Kits K.D."/>
            <person name="Klotz M."/>
            <person name="Jetten M."/>
            <person name="Vuilleumier S."/>
            <person name="Han J."/>
            <person name="Peters L."/>
            <person name="Mikhailova N."/>
            <person name="Teshima H."/>
            <person name="Tapia R."/>
            <person name="Kyrpides N."/>
            <person name="Ivanova N."/>
            <person name="Pagani I."/>
            <person name="Cheng J.-F."/>
            <person name="Goodwin L."/>
            <person name="Han C."/>
            <person name="Hauser L."/>
            <person name="Land M."/>
            <person name="Lapidus A."/>
            <person name="Lucas S."/>
            <person name="Pitluck S."/>
            <person name="Woyke T."/>
            <person name="Stein L.Y."/>
            <person name="Murrell C."/>
        </authorList>
    </citation>
    <scope>NUCLEOTIDE SEQUENCE</scope>
    <source>
        <strain>MC09</strain>
    </source>
</reference>
<gene>
    <name evidence="1" type="ordered locus">Metme_2721</name>
</gene>
<evidence type="ECO:0000313" key="1">
    <source>
        <dbReference type="EMBL" id="AEG01106.1"/>
    </source>
</evidence>
<protein>
    <submittedName>
        <fullName evidence="1">Uncharacterized protein</fullName>
    </submittedName>
</protein>
<reference evidence="1 2" key="1">
    <citation type="journal article" date="2011" name="J. Bacteriol.">
        <title>Complete Genome Sequence of the Aerobic Marine Methanotroph Methylomonas methanica MC09.</title>
        <authorList>
            <person name="Boden R."/>
            <person name="Cunliffe M."/>
            <person name="Scanlan J."/>
            <person name="Moussard H."/>
            <person name="Kits K.D."/>
            <person name="Klotz M.G."/>
            <person name="Jetten M.S."/>
            <person name="Vuilleumier S."/>
            <person name="Han J."/>
            <person name="Peters L."/>
            <person name="Mikhailova N."/>
            <person name="Teshima H."/>
            <person name="Tapia R."/>
            <person name="Kyrpides N."/>
            <person name="Ivanova N."/>
            <person name="Pagani I."/>
            <person name="Cheng J.F."/>
            <person name="Goodwin L."/>
            <person name="Han C."/>
            <person name="Hauser L."/>
            <person name="Land M.L."/>
            <person name="Lapidus A."/>
            <person name="Lucas S."/>
            <person name="Pitluck S."/>
            <person name="Woyke T."/>
            <person name="Stein L."/>
            <person name="Murrell J.C."/>
        </authorList>
    </citation>
    <scope>NUCLEOTIDE SEQUENCE [LARGE SCALE GENOMIC DNA]</scope>
    <source>
        <strain evidence="1 2">MC09</strain>
    </source>
</reference>
<organism evidence="1 2">
    <name type="scientific">Methylomonas methanica (strain DSM 25384 / MC09)</name>
    <dbReference type="NCBI Taxonomy" id="857087"/>
    <lineage>
        <taxon>Bacteria</taxon>
        <taxon>Pseudomonadati</taxon>
        <taxon>Pseudomonadota</taxon>
        <taxon>Gammaproteobacteria</taxon>
        <taxon>Methylococcales</taxon>
        <taxon>Methylococcaceae</taxon>
        <taxon>Methylomonas</taxon>
    </lineage>
</organism>
<dbReference type="HOGENOM" id="CLU_2974271_0_0_6"/>
<dbReference type="EMBL" id="CP002738">
    <property type="protein sequence ID" value="AEG01106.1"/>
    <property type="molecule type" value="Genomic_DNA"/>
</dbReference>
<sequence>MIRREVFIGGLAKPKTLSVMLSMRVFRLRRLTLAQAICDKSALKLSWKKGINCNRLLF</sequence>
<accession>F9ZZ80</accession>
<keyword evidence="2" id="KW-1185">Reference proteome</keyword>